<proteinExistence type="predicted"/>
<keyword evidence="1" id="KW-1133">Transmembrane helix</keyword>
<keyword evidence="1" id="KW-0472">Membrane</keyword>
<evidence type="ECO:0000256" key="1">
    <source>
        <dbReference type="SAM" id="Phobius"/>
    </source>
</evidence>
<feature type="transmembrane region" description="Helical" evidence="1">
    <location>
        <begin position="16"/>
        <end position="39"/>
    </location>
</feature>
<organism evidence="2">
    <name type="scientific">Desulfatirhabdium butyrativorans</name>
    <dbReference type="NCBI Taxonomy" id="340467"/>
    <lineage>
        <taxon>Bacteria</taxon>
        <taxon>Pseudomonadati</taxon>
        <taxon>Thermodesulfobacteriota</taxon>
        <taxon>Desulfobacteria</taxon>
        <taxon>Desulfobacterales</taxon>
        <taxon>Desulfatirhabdiaceae</taxon>
        <taxon>Desulfatirhabdium</taxon>
    </lineage>
</organism>
<feature type="transmembrane region" description="Helical" evidence="1">
    <location>
        <begin position="59"/>
        <end position="83"/>
    </location>
</feature>
<dbReference type="SUPFAM" id="SSF81343">
    <property type="entry name" value="Fumarate reductase respiratory complex transmembrane subunits"/>
    <property type="match status" value="1"/>
</dbReference>
<reference evidence="2" key="1">
    <citation type="journal article" date="2020" name="mSystems">
        <title>Genome- and Community-Level Interaction Insights into Carbon Utilization and Element Cycling Functions of Hydrothermarchaeota in Hydrothermal Sediment.</title>
        <authorList>
            <person name="Zhou Z."/>
            <person name="Liu Y."/>
            <person name="Xu W."/>
            <person name="Pan J."/>
            <person name="Luo Z.H."/>
            <person name="Li M."/>
        </authorList>
    </citation>
    <scope>NUCLEOTIDE SEQUENCE [LARGE SCALE GENOMIC DNA]</scope>
    <source>
        <strain evidence="2">SpSt-477</strain>
    </source>
</reference>
<gene>
    <name evidence="2" type="ORF">ENS29_03400</name>
</gene>
<name>A0A7C4MPH0_9BACT</name>
<dbReference type="CDD" id="cd03498">
    <property type="entry name" value="SQR_TypeB_2_TM"/>
    <property type="match status" value="1"/>
</dbReference>
<feature type="transmembrane region" description="Helical" evidence="1">
    <location>
        <begin position="104"/>
        <end position="125"/>
    </location>
</feature>
<keyword evidence="1" id="KW-0812">Transmembrane</keyword>
<dbReference type="Gene3D" id="1.20.1300.10">
    <property type="entry name" value="Fumarate reductase/succinate dehydrogenase, transmembrane subunit"/>
    <property type="match status" value="1"/>
</dbReference>
<protein>
    <submittedName>
        <fullName evidence="2">Succinate dehydrogenase cytochrome b subunit</fullName>
    </submittedName>
</protein>
<dbReference type="AlphaFoldDB" id="A0A7C4MPH0"/>
<comment type="caution">
    <text evidence="2">The sequence shown here is derived from an EMBL/GenBank/DDBJ whole genome shotgun (WGS) entry which is preliminary data.</text>
</comment>
<dbReference type="InterPro" id="IPR011138">
    <property type="entry name" value="Cytochrome_b-558"/>
</dbReference>
<dbReference type="EMBL" id="DSUH01000071">
    <property type="protein sequence ID" value="HGU31885.1"/>
    <property type="molecule type" value="Genomic_DNA"/>
</dbReference>
<accession>A0A7C4MPH0</accession>
<evidence type="ECO:0000313" key="2">
    <source>
        <dbReference type="EMBL" id="HGU31885.1"/>
    </source>
</evidence>
<dbReference type="NCBIfam" id="TIGR02046">
    <property type="entry name" value="sdhC_b558_fam"/>
    <property type="match status" value="1"/>
</dbReference>
<dbReference type="InterPro" id="IPR034804">
    <property type="entry name" value="SQR/QFR_C/D"/>
</dbReference>
<feature type="transmembrane region" description="Helical" evidence="1">
    <location>
        <begin position="185"/>
        <end position="209"/>
    </location>
</feature>
<dbReference type="GO" id="GO:0016020">
    <property type="term" value="C:membrane"/>
    <property type="evidence" value="ECO:0007669"/>
    <property type="project" value="InterPro"/>
</dbReference>
<sequence>MNWLIQTFGSSIGKKLMMAVSGLCFCGFLAAHLAGNLFIYGGKDAFNAYASHLHSLGPLLTIAEFGLLFLALVHVVSGLVLFYQNWSARPERYQVNATAGGRTIGSATMPYTGLILLAFVLFHLFQFHFVDKTTRTIFDIVSTAFRNPVNVGLYVLVMVVAAIHVSHGFWSAFQTLGANHPKYMPAIRLLSILFSLIVGIGFGFIPVYVSLIA</sequence>
<feature type="transmembrane region" description="Helical" evidence="1">
    <location>
        <begin position="151"/>
        <end position="173"/>
    </location>
</feature>